<evidence type="ECO:0000256" key="5">
    <source>
        <dbReference type="ARBA" id="ARBA00022779"/>
    </source>
</evidence>
<dbReference type="PANTHER" id="PTHR43484">
    <property type="match status" value="1"/>
</dbReference>
<reference evidence="9 10" key="1">
    <citation type="submission" date="2014-02" db="EMBL/GenBank/DDBJ databases">
        <title>Whole genome sequence of Sphingobium chlorophenolicum NBRC 16172.</title>
        <authorList>
            <person name="Gan H.M."/>
            <person name="Gan H.Y."/>
            <person name="Chew T.H."/>
            <person name="Savka M.A."/>
        </authorList>
    </citation>
    <scope>NUCLEOTIDE SEQUENCE [LARGE SCALE GENOMIC DNA]</scope>
    <source>
        <strain evidence="9 10">NBRC 16172</strain>
    </source>
</reference>
<keyword evidence="5 7" id="KW-0283">Flagellar rotation</keyword>
<evidence type="ECO:0000256" key="7">
    <source>
        <dbReference type="RuleBase" id="RU362074"/>
    </source>
</evidence>
<evidence type="ECO:0000256" key="1">
    <source>
        <dbReference type="ARBA" id="ARBA00009226"/>
    </source>
</evidence>
<accession>A0A081RGK0</accession>
<proteinExistence type="inferred from homology"/>
<name>A0A081RGK0_SPHCR</name>
<keyword evidence="9" id="KW-0969">Cilium</keyword>
<dbReference type="InterPro" id="IPR001543">
    <property type="entry name" value="FliN-like_C"/>
</dbReference>
<keyword evidence="4 7" id="KW-0145">Chemotaxis</keyword>
<feature type="domain" description="Flagellar motor switch protein FliN-like C-terminal" evidence="8">
    <location>
        <begin position="29"/>
        <end position="98"/>
    </location>
</feature>
<dbReference type="GO" id="GO:0005886">
    <property type="term" value="C:plasma membrane"/>
    <property type="evidence" value="ECO:0007669"/>
    <property type="project" value="UniProtKB-SubCell"/>
</dbReference>
<dbReference type="PATRIC" id="fig|46429.4.peg.1353"/>
<evidence type="ECO:0000259" key="8">
    <source>
        <dbReference type="Pfam" id="PF01052"/>
    </source>
</evidence>
<dbReference type="EMBL" id="JFHR01000011">
    <property type="protein sequence ID" value="KEQ54323.1"/>
    <property type="molecule type" value="Genomic_DNA"/>
</dbReference>
<sequence length="112" mass="12115">MSDMSEAPRLDGVGEDSISRMVNNRQFRLLADIPVRMSVEVGSTSLRLAEVMDLAEGSVVELDRQADDLLDIMVNGALIAKGEVVTVNGRYGIRIVEIAAAESRLAGVERRG</sequence>
<dbReference type="GO" id="GO:0006935">
    <property type="term" value="P:chemotaxis"/>
    <property type="evidence" value="ECO:0007669"/>
    <property type="project" value="UniProtKB-KW"/>
</dbReference>
<dbReference type="InterPro" id="IPR001172">
    <property type="entry name" value="FliN_T3SS_HrcQb"/>
</dbReference>
<dbReference type="Gene3D" id="2.30.330.10">
    <property type="entry name" value="SpoA-like"/>
    <property type="match status" value="1"/>
</dbReference>
<evidence type="ECO:0000256" key="3">
    <source>
        <dbReference type="ARBA" id="ARBA00022475"/>
    </source>
</evidence>
<evidence type="ECO:0000256" key="6">
    <source>
        <dbReference type="ARBA" id="ARBA00023136"/>
    </source>
</evidence>
<dbReference type="SUPFAM" id="SSF101801">
    <property type="entry name" value="Surface presentation of antigens (SPOA)"/>
    <property type="match status" value="1"/>
</dbReference>
<dbReference type="GO" id="GO:0009425">
    <property type="term" value="C:bacterial-type flagellum basal body"/>
    <property type="evidence" value="ECO:0007669"/>
    <property type="project" value="UniProtKB-SubCell"/>
</dbReference>
<dbReference type="NCBIfam" id="TIGR02480">
    <property type="entry name" value="fliN"/>
    <property type="match status" value="1"/>
</dbReference>
<dbReference type="Pfam" id="PF01052">
    <property type="entry name" value="FliMN_C"/>
    <property type="match status" value="1"/>
</dbReference>
<evidence type="ECO:0000256" key="4">
    <source>
        <dbReference type="ARBA" id="ARBA00022500"/>
    </source>
</evidence>
<protein>
    <recommendedName>
        <fullName evidence="2 7">Flagellar motor switch protein FliN</fullName>
    </recommendedName>
</protein>
<dbReference type="Proteomes" id="UP000028411">
    <property type="component" value="Unassembled WGS sequence"/>
</dbReference>
<dbReference type="OrthoDB" id="9790303at2"/>
<comment type="caution">
    <text evidence="9">The sequence shown here is derived from an EMBL/GenBank/DDBJ whole genome shotgun (WGS) entry which is preliminary data.</text>
</comment>
<dbReference type="eggNOG" id="COG1886">
    <property type="taxonomic scope" value="Bacteria"/>
</dbReference>
<evidence type="ECO:0000313" key="10">
    <source>
        <dbReference type="Proteomes" id="UP000028411"/>
    </source>
</evidence>
<dbReference type="GO" id="GO:0071973">
    <property type="term" value="P:bacterial-type flagellum-dependent cell motility"/>
    <property type="evidence" value="ECO:0007669"/>
    <property type="project" value="UniProtKB-UniRule"/>
</dbReference>
<gene>
    <name evidence="9" type="ORF">BV95_01388</name>
</gene>
<keyword evidence="9" id="KW-0966">Cell projection</keyword>
<evidence type="ECO:0000313" key="9">
    <source>
        <dbReference type="EMBL" id="KEQ54323.1"/>
    </source>
</evidence>
<dbReference type="RefSeq" id="WP_037449159.1">
    <property type="nucleotide sequence ID" value="NZ_JFHR01000011.1"/>
</dbReference>
<dbReference type="InterPro" id="IPR051469">
    <property type="entry name" value="FliN/MopA/SpaO"/>
</dbReference>
<organism evidence="9 10">
    <name type="scientific">Sphingobium chlorophenolicum</name>
    <dbReference type="NCBI Taxonomy" id="46429"/>
    <lineage>
        <taxon>Bacteria</taxon>
        <taxon>Pseudomonadati</taxon>
        <taxon>Pseudomonadota</taxon>
        <taxon>Alphaproteobacteria</taxon>
        <taxon>Sphingomonadales</taxon>
        <taxon>Sphingomonadaceae</taxon>
        <taxon>Sphingobium</taxon>
    </lineage>
</organism>
<comment type="subcellular location">
    <subcellularLocation>
        <location evidence="7">Cell membrane</location>
        <topology evidence="7">Peripheral membrane protein</topology>
        <orientation evidence="7">Cytoplasmic side</orientation>
    </subcellularLocation>
    <subcellularLocation>
        <location evidence="7">Bacterial flagellum basal body</location>
    </subcellularLocation>
</comment>
<keyword evidence="9" id="KW-0282">Flagellum</keyword>
<keyword evidence="6 7" id="KW-0472">Membrane</keyword>
<evidence type="ECO:0000256" key="2">
    <source>
        <dbReference type="ARBA" id="ARBA00021897"/>
    </source>
</evidence>
<dbReference type="GO" id="GO:0003774">
    <property type="term" value="F:cytoskeletal motor activity"/>
    <property type="evidence" value="ECO:0007669"/>
    <property type="project" value="UniProtKB-UniRule"/>
</dbReference>
<dbReference type="AlphaFoldDB" id="A0A081RGK0"/>
<dbReference type="PANTHER" id="PTHR43484:SF1">
    <property type="entry name" value="FLAGELLAR MOTOR SWITCH PROTEIN FLIN"/>
    <property type="match status" value="1"/>
</dbReference>
<keyword evidence="7" id="KW-0975">Bacterial flagellum</keyword>
<dbReference type="InterPro" id="IPR012826">
    <property type="entry name" value="FliN"/>
</dbReference>
<comment type="similarity">
    <text evidence="1 7">Belongs to the FliN/MopA/SpaO family.</text>
</comment>
<keyword evidence="3 7" id="KW-1003">Cell membrane</keyword>
<dbReference type="PRINTS" id="PR00956">
    <property type="entry name" value="FLGMOTORFLIN"/>
</dbReference>
<comment type="function">
    <text evidence="7">FliN is one of three proteins (FliG, FliN, FliM) that form the rotor-mounted switch complex (C ring), located at the base of the basal body. This complex interacts with the CheY and CheZ chemotaxis proteins, in addition to contacting components of the motor that determine the direction of flagellar rotation.</text>
</comment>
<dbReference type="InterPro" id="IPR036429">
    <property type="entry name" value="SpoA-like_sf"/>
</dbReference>